<keyword evidence="2" id="KW-1185">Reference proteome</keyword>
<evidence type="ECO:0000313" key="2">
    <source>
        <dbReference type="Proteomes" id="UP000826195"/>
    </source>
</evidence>
<sequence length="69" mass="7579">MLLMIVDKVLSGVEFIAEMSRGMKAEGPRDGMKTDSVVSSEQKGENSWKAFTAQWGGLLSCRFPSPNIK</sequence>
<dbReference type="EMBL" id="JAHXZJ010000747">
    <property type="protein sequence ID" value="KAH0558207.1"/>
    <property type="molecule type" value="Genomic_DNA"/>
</dbReference>
<dbReference type="AlphaFoldDB" id="A0AAV7IVQ8"/>
<accession>A0AAV7IVQ8</accession>
<comment type="caution">
    <text evidence="1">The sequence shown here is derived from an EMBL/GenBank/DDBJ whole genome shotgun (WGS) entry which is preliminary data.</text>
</comment>
<organism evidence="1 2">
    <name type="scientific">Cotesia glomerata</name>
    <name type="common">Lepidopteran parasitic wasp</name>
    <name type="synonym">Apanteles glomeratus</name>
    <dbReference type="NCBI Taxonomy" id="32391"/>
    <lineage>
        <taxon>Eukaryota</taxon>
        <taxon>Metazoa</taxon>
        <taxon>Ecdysozoa</taxon>
        <taxon>Arthropoda</taxon>
        <taxon>Hexapoda</taxon>
        <taxon>Insecta</taxon>
        <taxon>Pterygota</taxon>
        <taxon>Neoptera</taxon>
        <taxon>Endopterygota</taxon>
        <taxon>Hymenoptera</taxon>
        <taxon>Apocrita</taxon>
        <taxon>Ichneumonoidea</taxon>
        <taxon>Braconidae</taxon>
        <taxon>Microgastrinae</taxon>
        <taxon>Cotesia</taxon>
    </lineage>
</organism>
<name>A0AAV7IVQ8_COTGL</name>
<protein>
    <submittedName>
        <fullName evidence="1">Uncharacterized protein</fullName>
    </submittedName>
</protein>
<evidence type="ECO:0000313" key="1">
    <source>
        <dbReference type="EMBL" id="KAH0558207.1"/>
    </source>
</evidence>
<gene>
    <name evidence="1" type="ORF">KQX54_014863</name>
</gene>
<proteinExistence type="predicted"/>
<reference evidence="1 2" key="1">
    <citation type="journal article" date="2021" name="J. Hered.">
        <title>A chromosome-level genome assembly of the parasitoid wasp, Cotesia glomerata (Hymenoptera: Braconidae).</title>
        <authorList>
            <person name="Pinto B.J."/>
            <person name="Weis J.J."/>
            <person name="Gamble T."/>
            <person name="Ode P.J."/>
            <person name="Paul R."/>
            <person name="Zaspel J.M."/>
        </authorList>
    </citation>
    <scope>NUCLEOTIDE SEQUENCE [LARGE SCALE GENOMIC DNA]</scope>
    <source>
        <strain evidence="1">CgM1</strain>
    </source>
</reference>
<dbReference type="Proteomes" id="UP000826195">
    <property type="component" value="Unassembled WGS sequence"/>
</dbReference>